<dbReference type="KEGG" id="psuu:Psuf_002400"/>
<dbReference type="RefSeq" id="WP_173152814.1">
    <property type="nucleotide sequence ID" value="NZ_AP022871.1"/>
</dbReference>
<dbReference type="EMBL" id="AP022871">
    <property type="protein sequence ID" value="BCB82927.1"/>
    <property type="molecule type" value="Genomic_DNA"/>
</dbReference>
<organism evidence="2 3">
    <name type="scientific">Phytohabitans suffuscus</name>
    <dbReference type="NCBI Taxonomy" id="624315"/>
    <lineage>
        <taxon>Bacteria</taxon>
        <taxon>Bacillati</taxon>
        <taxon>Actinomycetota</taxon>
        <taxon>Actinomycetes</taxon>
        <taxon>Micromonosporales</taxon>
        <taxon>Micromonosporaceae</taxon>
    </lineage>
</organism>
<dbReference type="AlphaFoldDB" id="A0A6F8YA34"/>
<evidence type="ECO:0000313" key="3">
    <source>
        <dbReference type="Proteomes" id="UP000503011"/>
    </source>
</evidence>
<sequence>MSYDSLSSRPDGNRAVPAAILAAVEESAREFGAAGPAREVELPEWRKVGQAVNAYLRHDLERLKREGPENSLVAPSTLKGAFQYLKFLESLAYSELRRMDLVERPRWYDLASRFRHQHKVMSFDEARRTLNNPDATVRGWSGDYAQQVLTKNIYMKSLKERGSLALAATLVDGTSAASAAGAQAAGERAQPSMTPQRDDGRHNRSPTLAARLKSVGQPGWRRISGGGRDPSPSSRTVPRRQPEQGRSRS</sequence>
<evidence type="ECO:0000256" key="1">
    <source>
        <dbReference type="SAM" id="MobiDB-lite"/>
    </source>
</evidence>
<proteinExistence type="predicted"/>
<evidence type="ECO:0000313" key="2">
    <source>
        <dbReference type="EMBL" id="BCB82927.1"/>
    </source>
</evidence>
<reference evidence="2 3" key="2">
    <citation type="submission" date="2020-03" db="EMBL/GenBank/DDBJ databases">
        <authorList>
            <person name="Ichikawa N."/>
            <person name="Kimura A."/>
            <person name="Kitahashi Y."/>
            <person name="Uohara A."/>
        </authorList>
    </citation>
    <scope>NUCLEOTIDE SEQUENCE [LARGE SCALE GENOMIC DNA]</scope>
    <source>
        <strain evidence="2 3">NBRC 105367</strain>
    </source>
</reference>
<feature type="compositionally biased region" description="Low complexity" evidence="1">
    <location>
        <begin position="181"/>
        <end position="190"/>
    </location>
</feature>
<keyword evidence="3" id="KW-1185">Reference proteome</keyword>
<gene>
    <name evidence="2" type="ORF">Psuf_002400</name>
</gene>
<feature type="region of interest" description="Disordered" evidence="1">
    <location>
        <begin position="181"/>
        <end position="249"/>
    </location>
</feature>
<reference evidence="2 3" key="1">
    <citation type="submission" date="2020-03" db="EMBL/GenBank/DDBJ databases">
        <title>Whole genome shotgun sequence of Phytohabitans suffuscus NBRC 105367.</title>
        <authorList>
            <person name="Komaki H."/>
            <person name="Tamura T."/>
        </authorList>
    </citation>
    <scope>NUCLEOTIDE SEQUENCE [LARGE SCALE GENOMIC DNA]</scope>
    <source>
        <strain evidence="2 3">NBRC 105367</strain>
    </source>
</reference>
<feature type="compositionally biased region" description="Basic and acidic residues" evidence="1">
    <location>
        <begin position="240"/>
        <end position="249"/>
    </location>
</feature>
<name>A0A6F8YA34_9ACTN</name>
<dbReference type="Proteomes" id="UP000503011">
    <property type="component" value="Chromosome"/>
</dbReference>
<protein>
    <submittedName>
        <fullName evidence="2">Uncharacterized protein</fullName>
    </submittedName>
</protein>
<accession>A0A6F8YA34</accession>